<dbReference type="PANTHER" id="PTHR15336">
    <property type="entry name" value="UBIQUINOL-CYTOCHROME C REDUCTASE COMPLEX 7.8 KDA PROTEIN"/>
    <property type="match status" value="1"/>
</dbReference>
<organism evidence="13 14">
    <name type="scientific">Scheffersomyces spartinae</name>
    <dbReference type="NCBI Taxonomy" id="45513"/>
    <lineage>
        <taxon>Eukaryota</taxon>
        <taxon>Fungi</taxon>
        <taxon>Dikarya</taxon>
        <taxon>Ascomycota</taxon>
        <taxon>Saccharomycotina</taxon>
        <taxon>Pichiomycetes</taxon>
        <taxon>Debaryomycetaceae</taxon>
        <taxon>Scheffersomyces</taxon>
    </lineage>
</organism>
<keyword evidence="14" id="KW-1185">Reference proteome</keyword>
<dbReference type="InterPro" id="IPR023184">
    <property type="entry name" value="Ubol_cytC_Rdtase_hinge_dom"/>
</dbReference>
<dbReference type="EMBL" id="JAHMUF010000004">
    <property type="protein sequence ID" value="KAG7195218.1"/>
    <property type="molecule type" value="Genomic_DNA"/>
</dbReference>
<evidence type="ECO:0000313" key="13">
    <source>
        <dbReference type="EMBL" id="KAG7195218.1"/>
    </source>
</evidence>
<comment type="caution">
    <text evidence="13">The sequence shown here is derived from an EMBL/GenBank/DDBJ whole genome shotgun (WGS) entry which is preliminary data.</text>
</comment>
<dbReference type="OrthoDB" id="405848at2759"/>
<dbReference type="InterPro" id="IPR036811">
    <property type="entry name" value="Ubol_cytC_Rdtase_hinge_dom_sf"/>
</dbReference>
<dbReference type="GO" id="GO:0006122">
    <property type="term" value="P:mitochondrial electron transport, ubiquinol to cytochrome c"/>
    <property type="evidence" value="ECO:0007669"/>
    <property type="project" value="InterPro"/>
</dbReference>
<evidence type="ECO:0000256" key="7">
    <source>
        <dbReference type="ARBA" id="ARBA00023128"/>
    </source>
</evidence>
<evidence type="ECO:0000256" key="9">
    <source>
        <dbReference type="ARBA" id="ARBA00044155"/>
    </source>
</evidence>
<sequence>MSFFRDLIESVMPTAYAEEEQQEPELIVEETPVEEDKEEELEEDEEIEEDEDEDELVDPMDTLKEECEKSTACHEYAHHFQECVDRVTKAQEDPDYEHLEYKEDCVEEFFHLQHCINDCVAPKLFFKLK</sequence>
<evidence type="ECO:0000256" key="4">
    <source>
        <dbReference type="ARBA" id="ARBA00022660"/>
    </source>
</evidence>
<comment type="subcellular location">
    <subcellularLocation>
        <location evidence="1">Mitochondrion inner membrane</location>
        <topology evidence="1">Peripheral membrane protein</topology>
        <orientation evidence="1">Intermembrane side</orientation>
    </subcellularLocation>
</comment>
<keyword evidence="6" id="KW-0249">Electron transport</keyword>
<dbReference type="Gene3D" id="1.10.287.20">
    <property type="entry name" value="Ubiquinol-cytochrome C reductase hinge domain"/>
    <property type="match status" value="1"/>
</dbReference>
<name>A0A9P7VBY4_9ASCO</name>
<evidence type="ECO:0000256" key="6">
    <source>
        <dbReference type="ARBA" id="ARBA00022982"/>
    </source>
</evidence>
<feature type="compositionally biased region" description="Acidic residues" evidence="11">
    <location>
        <begin position="17"/>
        <end position="58"/>
    </location>
</feature>
<keyword evidence="7" id="KW-0496">Mitochondrion</keyword>
<dbReference type="RefSeq" id="XP_043050765.1">
    <property type="nucleotide sequence ID" value="XM_043194441.1"/>
</dbReference>
<evidence type="ECO:0000256" key="3">
    <source>
        <dbReference type="ARBA" id="ARBA00022448"/>
    </source>
</evidence>
<feature type="region of interest" description="Disordered" evidence="11">
    <location>
        <begin position="14"/>
        <end position="58"/>
    </location>
</feature>
<accession>A0A9P7VBY4</accession>
<evidence type="ECO:0000256" key="8">
    <source>
        <dbReference type="ARBA" id="ARBA00023136"/>
    </source>
</evidence>
<gene>
    <name evidence="13" type="primary">QCR6</name>
    <name evidence="13" type="ORF">KQ657_003744</name>
</gene>
<evidence type="ECO:0000256" key="2">
    <source>
        <dbReference type="ARBA" id="ARBA00006498"/>
    </source>
</evidence>
<evidence type="ECO:0000256" key="5">
    <source>
        <dbReference type="ARBA" id="ARBA00022792"/>
    </source>
</evidence>
<keyword evidence="4" id="KW-0679">Respiratory chain</keyword>
<evidence type="ECO:0000313" key="14">
    <source>
        <dbReference type="Proteomes" id="UP000790833"/>
    </source>
</evidence>
<dbReference type="Proteomes" id="UP000790833">
    <property type="component" value="Unassembled WGS sequence"/>
</dbReference>
<proteinExistence type="inferred from homology"/>
<reference evidence="13" key="1">
    <citation type="submission" date="2021-03" db="EMBL/GenBank/DDBJ databases">
        <authorList>
            <person name="Palmer J.M."/>
        </authorList>
    </citation>
    <scope>NUCLEOTIDE SEQUENCE</scope>
    <source>
        <strain evidence="13">ARV_011</strain>
    </source>
</reference>
<dbReference type="Pfam" id="PF02320">
    <property type="entry name" value="UCR_hinge"/>
    <property type="match status" value="1"/>
</dbReference>
<dbReference type="GO" id="GO:0005743">
    <property type="term" value="C:mitochondrial inner membrane"/>
    <property type="evidence" value="ECO:0007669"/>
    <property type="project" value="UniProtKB-SubCell"/>
</dbReference>
<feature type="domain" description="Ubiquinol-cytochrome C reductase hinge" evidence="12">
    <location>
        <begin position="58"/>
        <end position="129"/>
    </location>
</feature>
<protein>
    <recommendedName>
        <fullName evidence="9">Cytochrome b-c1 complex subunit 6, mitochondrial</fullName>
    </recommendedName>
    <alternativeName>
        <fullName evidence="10">Complex III subunit 6</fullName>
    </alternativeName>
</protein>
<dbReference type="FunFam" id="1.10.287.20:FF:000003">
    <property type="entry name" value="Cytochrome b-c1 complex subunit 6"/>
    <property type="match status" value="1"/>
</dbReference>
<keyword evidence="8" id="KW-0472">Membrane</keyword>
<keyword evidence="3" id="KW-0813">Transport</keyword>
<dbReference type="GeneID" id="66117118"/>
<evidence type="ECO:0000259" key="12">
    <source>
        <dbReference type="Pfam" id="PF02320"/>
    </source>
</evidence>
<evidence type="ECO:0000256" key="10">
    <source>
        <dbReference type="ARBA" id="ARBA00044246"/>
    </source>
</evidence>
<dbReference type="SUPFAM" id="SSF81531">
    <property type="entry name" value="Non-heme 11 kDa protein of cytochrome bc1 complex (Ubiquinol-cytochrome c reductase)"/>
    <property type="match status" value="1"/>
</dbReference>
<dbReference type="PANTHER" id="PTHR15336:SF0">
    <property type="entry name" value="CYTOCHROME B-C1 COMPLEX SUBUNIT 6, MITOCHONDRIAL"/>
    <property type="match status" value="1"/>
</dbReference>
<dbReference type="InterPro" id="IPR003422">
    <property type="entry name" value="Cyt_b-c1_6"/>
</dbReference>
<evidence type="ECO:0000256" key="1">
    <source>
        <dbReference type="ARBA" id="ARBA00004137"/>
    </source>
</evidence>
<evidence type="ECO:0000256" key="11">
    <source>
        <dbReference type="SAM" id="MobiDB-lite"/>
    </source>
</evidence>
<comment type="similarity">
    <text evidence="2">Belongs to the UQCRH/QCR6 family.</text>
</comment>
<dbReference type="AlphaFoldDB" id="A0A9P7VBY4"/>
<keyword evidence="5" id="KW-0999">Mitochondrion inner membrane</keyword>